<accession>A0A4S3KPZ9</accession>
<evidence type="ECO:0000256" key="8">
    <source>
        <dbReference type="ARBA" id="ARBA00049244"/>
    </source>
</evidence>
<evidence type="ECO:0000256" key="3">
    <source>
        <dbReference type="ARBA" id="ARBA00022679"/>
    </source>
</evidence>
<dbReference type="OrthoDB" id="2066645at2"/>
<evidence type="ECO:0000256" key="2">
    <source>
        <dbReference type="ARBA" id="ARBA00012417"/>
    </source>
</evidence>
<keyword evidence="6" id="KW-0239">DNA-directed DNA polymerase</keyword>
<dbReference type="AlphaFoldDB" id="A0A4S3KPZ9"/>
<evidence type="ECO:0000259" key="10">
    <source>
        <dbReference type="Pfam" id="PF03175"/>
    </source>
</evidence>
<feature type="region of interest" description="Disordered" evidence="9">
    <location>
        <begin position="62"/>
        <end position="81"/>
    </location>
</feature>
<evidence type="ECO:0000313" key="11">
    <source>
        <dbReference type="EMBL" id="THD11049.1"/>
    </source>
</evidence>
<evidence type="ECO:0000313" key="12">
    <source>
        <dbReference type="Proteomes" id="UP000307749"/>
    </source>
</evidence>
<dbReference type="RefSeq" id="WP_081127371.1">
    <property type="nucleotide sequence ID" value="NZ_LDOS01000002.1"/>
</dbReference>
<dbReference type="EMBL" id="MWQO01000017">
    <property type="protein sequence ID" value="THD11049.1"/>
    <property type="molecule type" value="Genomic_DNA"/>
</dbReference>
<feature type="compositionally biased region" description="Basic residues" evidence="9">
    <location>
        <begin position="947"/>
        <end position="959"/>
    </location>
</feature>
<comment type="catalytic activity">
    <reaction evidence="8">
        <text>DNA(n) + a 2'-deoxyribonucleoside 5'-triphosphate = DNA(n+1) + diphosphate</text>
        <dbReference type="Rhea" id="RHEA:22508"/>
        <dbReference type="Rhea" id="RHEA-COMP:17339"/>
        <dbReference type="Rhea" id="RHEA-COMP:17340"/>
        <dbReference type="ChEBI" id="CHEBI:33019"/>
        <dbReference type="ChEBI" id="CHEBI:61560"/>
        <dbReference type="ChEBI" id="CHEBI:173112"/>
        <dbReference type="EC" id="2.7.7.7"/>
    </reaction>
</comment>
<feature type="domain" description="DNA-directed DNA polymerase family B mitochondria/virus" evidence="10">
    <location>
        <begin position="399"/>
        <end position="579"/>
    </location>
</feature>
<dbReference type="GO" id="GO:0003677">
    <property type="term" value="F:DNA binding"/>
    <property type="evidence" value="ECO:0007669"/>
    <property type="project" value="UniProtKB-KW"/>
</dbReference>
<organism evidence="11 12">
    <name type="scientific">Metallibacterium scheffleri</name>
    <dbReference type="NCBI Taxonomy" id="993689"/>
    <lineage>
        <taxon>Bacteria</taxon>
        <taxon>Pseudomonadati</taxon>
        <taxon>Pseudomonadota</taxon>
        <taxon>Gammaproteobacteria</taxon>
        <taxon>Lysobacterales</taxon>
        <taxon>Rhodanobacteraceae</taxon>
        <taxon>Metallibacterium</taxon>
    </lineage>
</organism>
<evidence type="ECO:0000256" key="1">
    <source>
        <dbReference type="ARBA" id="ARBA00005755"/>
    </source>
</evidence>
<dbReference type="InterPro" id="IPR004868">
    <property type="entry name" value="DNA-dir_DNA_pol_B_mt/vir"/>
</dbReference>
<comment type="similarity">
    <text evidence="1">Belongs to the DNA polymerase type-B family.</text>
</comment>
<dbReference type="InterPro" id="IPR043502">
    <property type="entry name" value="DNA/RNA_pol_sf"/>
</dbReference>
<comment type="caution">
    <text evidence="11">The sequence shown here is derived from an EMBL/GenBank/DDBJ whole genome shotgun (WGS) entry which is preliminary data.</text>
</comment>
<evidence type="ECO:0000256" key="4">
    <source>
        <dbReference type="ARBA" id="ARBA00022695"/>
    </source>
</evidence>
<dbReference type="GO" id="GO:0003887">
    <property type="term" value="F:DNA-directed DNA polymerase activity"/>
    <property type="evidence" value="ECO:0007669"/>
    <property type="project" value="UniProtKB-KW"/>
</dbReference>
<keyword evidence="5" id="KW-0235">DNA replication</keyword>
<sequence length="988" mass="108565">MSLGIEGLEGPLLDSLQVYFLEGRHLEWRGVERLVISSRRHRTPGSGALCVLLYGVDSRERSKGSRTAPLQDADSNGENDGVISPFGCPYVLMTPARGDDPMPTLTVGLDAEWTADARHPGRRRVLSWQFSVVVSGGRSLEWLCFPPSDRGTRFKRETVLSWFLADFEAAGLISLSYKPRLTLEERASGKRQPVALRVTLVGFYGVVDITSFYGGARRLRKLDSVRRTVASVERPESVHISHADRHDWVARATLITRDAQLLAPAGSNLDALGKALGLRKLDLPEGYGKDAMDRLLRERPDVFALYAARDASVALAWAERVRETLGLDSIPVTLGGCAATYIRDHVCRTRGWTPEQFDLEWRGLETKRERVDVGGGKFKSEKKLEPRPEAVTALPAAAQAYYGGRNECFLVGIHDGPWIDLDISSAYPSAMALIPDPDFTVPPRVLAAGELRPSDVPMPVSYLFGYVEFAFPELVMFPCLPCKDALGRGLIFPKRGKTWASAPELYLALRMGARVTLLQPAQIIASRDTFGLREAYESLVGMRKEAQRVFGKKSVQDLVLKDINNSGYGKTAQGLADKRNYSTRHDAVRSQGPSVITSAPQAALTTSLVRAFASAAMEELHARGHRVASVTTDGFLSTATAAEVEVLPCYGLTPYFRHARAALGGGAIWEVKHAAQKLVMLTTRGGYGVGAIGNQPLPHAGAGFKASREIRQRDDYPEIMAAMYLERDGRLECTYNALPSPKEYVRANADGTSKAVRKSVSWEYDLKRRPVDARMKEIAIQGRIYEHVSYSTAPWESAEAFDAARRAAEPMRGRAITTVDQIEELDRRRHLVSANAAAGTRTRGSAARTLARSVLRGLRSGRLIADWYCPKAVGFRGRDVCDRVGSAFRVELSIDDWKNAGRGVRNARLALSGAEQVLERLRVRRVIGFGGVLTDCEPVRVIAAPRTARHREPSRRRARAVTALGTTHSRVPGHGSEEPTPAAHRNGG</sequence>
<dbReference type="EC" id="2.7.7.7" evidence="2"/>
<dbReference type="Pfam" id="PF03175">
    <property type="entry name" value="DNA_pol_B_2"/>
    <property type="match status" value="1"/>
</dbReference>
<feature type="region of interest" description="Disordered" evidence="9">
    <location>
        <begin position="947"/>
        <end position="988"/>
    </location>
</feature>
<keyword evidence="12" id="KW-1185">Reference proteome</keyword>
<dbReference type="SUPFAM" id="SSF56672">
    <property type="entry name" value="DNA/RNA polymerases"/>
    <property type="match status" value="1"/>
</dbReference>
<evidence type="ECO:0000256" key="5">
    <source>
        <dbReference type="ARBA" id="ARBA00022705"/>
    </source>
</evidence>
<dbReference type="GO" id="GO:0006260">
    <property type="term" value="P:DNA replication"/>
    <property type="evidence" value="ECO:0007669"/>
    <property type="project" value="UniProtKB-KW"/>
</dbReference>
<evidence type="ECO:0000256" key="6">
    <source>
        <dbReference type="ARBA" id="ARBA00022932"/>
    </source>
</evidence>
<name>A0A4S3KPZ9_9GAMM</name>
<dbReference type="Proteomes" id="UP000307749">
    <property type="component" value="Unassembled WGS sequence"/>
</dbReference>
<dbReference type="GO" id="GO:0000166">
    <property type="term" value="F:nucleotide binding"/>
    <property type="evidence" value="ECO:0007669"/>
    <property type="project" value="InterPro"/>
</dbReference>
<evidence type="ECO:0000256" key="9">
    <source>
        <dbReference type="SAM" id="MobiDB-lite"/>
    </source>
</evidence>
<keyword evidence="7" id="KW-0238">DNA-binding</keyword>
<reference evidence="11 12" key="1">
    <citation type="submission" date="2017-02" db="EMBL/GenBank/DDBJ databases">
        <title>Whole genome sequencing of Metallibacterium scheffleri DSM 24874 (T).</title>
        <authorList>
            <person name="Kumar S."/>
            <person name="Patil P."/>
            <person name="Patil P.B."/>
        </authorList>
    </citation>
    <scope>NUCLEOTIDE SEQUENCE [LARGE SCALE GENOMIC DNA]</scope>
    <source>
        <strain evidence="11 12">DSM 24874</strain>
    </source>
</reference>
<gene>
    <name evidence="11" type="ORF">B1806_05835</name>
</gene>
<keyword evidence="3" id="KW-0808">Transferase</keyword>
<evidence type="ECO:0000256" key="7">
    <source>
        <dbReference type="ARBA" id="ARBA00023125"/>
    </source>
</evidence>
<proteinExistence type="inferred from homology"/>
<protein>
    <recommendedName>
        <fullName evidence="2">DNA-directed DNA polymerase</fullName>
        <ecNumber evidence="2">2.7.7.7</ecNumber>
    </recommendedName>
</protein>
<keyword evidence="4" id="KW-0548">Nucleotidyltransferase</keyword>
<dbReference type="STRING" id="993689.GCA_002077135_02071"/>